<evidence type="ECO:0000256" key="1">
    <source>
        <dbReference type="ARBA" id="ARBA00023015"/>
    </source>
</evidence>
<name>A0A5A7NRW2_9MICC</name>
<evidence type="ECO:0000256" key="2">
    <source>
        <dbReference type="ARBA" id="ARBA00023125"/>
    </source>
</evidence>
<comment type="caution">
    <text evidence="5">The sequence shown here is derived from an EMBL/GenBank/DDBJ whole genome shotgun (WGS) entry which is preliminary data.</text>
</comment>
<reference evidence="5 6" key="1">
    <citation type="submission" date="2019-09" db="EMBL/GenBank/DDBJ databases">
        <title>Arthrobacter zafarii sp. nov., a moderately thermotolerant and halotolerant actinobacterium isolated from Cholistan desert soil of Pakistan.</title>
        <authorList>
            <person name="Amin A."/>
            <person name="Ahmed I."/>
            <person name="Khalid N."/>
            <person name="Schumann P."/>
            <person name="Busse H.J."/>
            <person name="Khan I.U."/>
            <person name="Li S."/>
            <person name="Li W.J."/>
        </authorList>
    </citation>
    <scope>NUCLEOTIDE SEQUENCE [LARGE SCALE GENOMIC DNA]</scope>
    <source>
        <strain evidence="5 6">NCCP-1664</strain>
    </source>
</reference>
<feature type="domain" description="UbiC transcription regulator-associated" evidence="4">
    <location>
        <begin position="116"/>
        <end position="255"/>
    </location>
</feature>
<evidence type="ECO:0000313" key="5">
    <source>
        <dbReference type="EMBL" id="GER23560.1"/>
    </source>
</evidence>
<keyword evidence="3" id="KW-0804">Transcription</keyword>
<organism evidence="5 6">
    <name type="scientific">Zafaria cholistanensis</name>
    <dbReference type="NCBI Taxonomy" id="1682741"/>
    <lineage>
        <taxon>Bacteria</taxon>
        <taxon>Bacillati</taxon>
        <taxon>Actinomycetota</taxon>
        <taxon>Actinomycetes</taxon>
        <taxon>Micrococcales</taxon>
        <taxon>Micrococcaceae</taxon>
        <taxon>Zafaria</taxon>
    </lineage>
</organism>
<sequence length="260" mass="28812">MQTKAQVLTGFTRRTDSARQVADLIRSDIVNNRFPVSLPYEWDLVEIYRATRNVVRDAMAILQGQNLLRRIPGSGTFALAPGTSFNVDRKESRVMVTLEPDQKRTAAPAYAETRIEGYPDGTYQCINAQVTGCPDTVARMLEIQAGDPVLYVEVGISLNNERQRLRSSWVPLDRVPGIEAAPLDCFIPDLIARITGSETHCKRMLFEAVNADASAAVLLGIPENAAVLMTERVNCIDSGEPVEFGFTRHRGDRTLFVSNL</sequence>
<evidence type="ECO:0000256" key="3">
    <source>
        <dbReference type="ARBA" id="ARBA00023163"/>
    </source>
</evidence>
<dbReference type="InterPro" id="IPR050679">
    <property type="entry name" value="Bact_HTH_transcr_reg"/>
</dbReference>
<dbReference type="Gene3D" id="1.10.10.10">
    <property type="entry name" value="Winged helix-like DNA-binding domain superfamily/Winged helix DNA-binding domain"/>
    <property type="match status" value="1"/>
</dbReference>
<protein>
    <recommendedName>
        <fullName evidence="4">UbiC transcription regulator-associated domain-containing protein</fullName>
    </recommendedName>
</protein>
<dbReference type="Pfam" id="PF07702">
    <property type="entry name" value="UTRA"/>
    <property type="match status" value="1"/>
</dbReference>
<dbReference type="CDD" id="cd07377">
    <property type="entry name" value="WHTH_GntR"/>
    <property type="match status" value="1"/>
</dbReference>
<dbReference type="InterPro" id="IPR036390">
    <property type="entry name" value="WH_DNA-bd_sf"/>
</dbReference>
<accession>A0A5A7NRW2</accession>
<dbReference type="SMART" id="SM00866">
    <property type="entry name" value="UTRA"/>
    <property type="match status" value="1"/>
</dbReference>
<dbReference type="SUPFAM" id="SSF46785">
    <property type="entry name" value="Winged helix' DNA-binding domain"/>
    <property type="match status" value="1"/>
</dbReference>
<dbReference type="InterPro" id="IPR011663">
    <property type="entry name" value="UTRA"/>
</dbReference>
<keyword evidence="1" id="KW-0805">Transcription regulation</keyword>
<evidence type="ECO:0000313" key="6">
    <source>
        <dbReference type="Proteomes" id="UP000325307"/>
    </source>
</evidence>
<proteinExistence type="predicted"/>
<dbReference type="GO" id="GO:0045892">
    <property type="term" value="P:negative regulation of DNA-templated transcription"/>
    <property type="evidence" value="ECO:0007669"/>
    <property type="project" value="TreeGrafter"/>
</dbReference>
<dbReference type="InterPro" id="IPR000524">
    <property type="entry name" value="Tscrpt_reg_HTH_GntR"/>
</dbReference>
<gene>
    <name evidence="5" type="ORF">NCCP1664_20550</name>
</gene>
<dbReference type="OrthoDB" id="3194402at2"/>
<dbReference type="Pfam" id="PF00392">
    <property type="entry name" value="GntR"/>
    <property type="match status" value="1"/>
</dbReference>
<evidence type="ECO:0000259" key="4">
    <source>
        <dbReference type="SMART" id="SM00866"/>
    </source>
</evidence>
<dbReference type="AlphaFoldDB" id="A0A5A7NRW2"/>
<dbReference type="RefSeq" id="WP_149957145.1">
    <property type="nucleotide sequence ID" value="NZ_BKDJ01000010.1"/>
</dbReference>
<dbReference type="GO" id="GO:0003700">
    <property type="term" value="F:DNA-binding transcription factor activity"/>
    <property type="evidence" value="ECO:0007669"/>
    <property type="project" value="InterPro"/>
</dbReference>
<dbReference type="InterPro" id="IPR028978">
    <property type="entry name" value="Chorismate_lyase_/UTRA_dom_sf"/>
</dbReference>
<dbReference type="PANTHER" id="PTHR44846:SF17">
    <property type="entry name" value="GNTR-FAMILY TRANSCRIPTIONAL REGULATOR"/>
    <property type="match status" value="1"/>
</dbReference>
<dbReference type="InterPro" id="IPR036388">
    <property type="entry name" value="WH-like_DNA-bd_sf"/>
</dbReference>
<keyword evidence="6" id="KW-1185">Reference proteome</keyword>
<dbReference type="Gene3D" id="3.40.1410.10">
    <property type="entry name" value="Chorismate lyase-like"/>
    <property type="match status" value="1"/>
</dbReference>
<dbReference type="SUPFAM" id="SSF64288">
    <property type="entry name" value="Chorismate lyase-like"/>
    <property type="match status" value="1"/>
</dbReference>
<dbReference type="EMBL" id="BKDJ01000010">
    <property type="protein sequence ID" value="GER23560.1"/>
    <property type="molecule type" value="Genomic_DNA"/>
</dbReference>
<dbReference type="Proteomes" id="UP000325307">
    <property type="component" value="Unassembled WGS sequence"/>
</dbReference>
<dbReference type="PANTHER" id="PTHR44846">
    <property type="entry name" value="MANNOSYL-D-GLYCERATE TRANSPORT/METABOLISM SYSTEM REPRESSOR MNGR-RELATED"/>
    <property type="match status" value="1"/>
</dbReference>
<keyword evidence="2" id="KW-0238">DNA-binding</keyword>
<dbReference type="GO" id="GO:0003677">
    <property type="term" value="F:DNA binding"/>
    <property type="evidence" value="ECO:0007669"/>
    <property type="project" value="UniProtKB-KW"/>
</dbReference>